<protein>
    <recommendedName>
        <fullName evidence="6">Mid2 domain-containing protein</fullName>
    </recommendedName>
</protein>
<comment type="caution">
    <text evidence="4">The sequence shown here is derived from an EMBL/GenBank/DDBJ whole genome shotgun (WGS) entry which is preliminary data.</text>
</comment>
<dbReference type="Proteomes" id="UP001595075">
    <property type="component" value="Unassembled WGS sequence"/>
</dbReference>
<feature type="region of interest" description="Disordered" evidence="1">
    <location>
        <begin position="151"/>
        <end position="200"/>
    </location>
</feature>
<feature type="chain" id="PRO_5047365058" description="Mid2 domain-containing protein" evidence="3">
    <location>
        <begin position="22"/>
        <end position="275"/>
    </location>
</feature>
<evidence type="ECO:0000313" key="5">
    <source>
        <dbReference type="Proteomes" id="UP001595075"/>
    </source>
</evidence>
<keyword evidence="5" id="KW-1185">Reference proteome</keyword>
<gene>
    <name evidence="4" type="ORF">VTL71DRAFT_5580</name>
</gene>
<name>A0ABR4C237_9HELO</name>
<evidence type="ECO:0000256" key="2">
    <source>
        <dbReference type="SAM" id="Phobius"/>
    </source>
</evidence>
<evidence type="ECO:0000256" key="1">
    <source>
        <dbReference type="SAM" id="MobiDB-lite"/>
    </source>
</evidence>
<organism evidence="4 5">
    <name type="scientific">Oculimacula yallundae</name>
    <dbReference type="NCBI Taxonomy" id="86028"/>
    <lineage>
        <taxon>Eukaryota</taxon>
        <taxon>Fungi</taxon>
        <taxon>Dikarya</taxon>
        <taxon>Ascomycota</taxon>
        <taxon>Pezizomycotina</taxon>
        <taxon>Leotiomycetes</taxon>
        <taxon>Helotiales</taxon>
        <taxon>Ploettnerulaceae</taxon>
        <taxon>Oculimacula</taxon>
    </lineage>
</organism>
<dbReference type="EMBL" id="JAZHXI010000015">
    <property type="protein sequence ID" value="KAL2063775.1"/>
    <property type="molecule type" value="Genomic_DNA"/>
</dbReference>
<feature type="transmembrane region" description="Helical" evidence="2">
    <location>
        <begin position="206"/>
        <end position="228"/>
    </location>
</feature>
<reference evidence="4 5" key="1">
    <citation type="journal article" date="2024" name="Commun. Biol.">
        <title>Comparative genomic analysis of thermophilic fungi reveals convergent evolutionary adaptations and gene losses.</title>
        <authorList>
            <person name="Steindorff A.S."/>
            <person name="Aguilar-Pontes M.V."/>
            <person name="Robinson A.J."/>
            <person name="Andreopoulos B."/>
            <person name="LaButti K."/>
            <person name="Kuo A."/>
            <person name="Mondo S."/>
            <person name="Riley R."/>
            <person name="Otillar R."/>
            <person name="Haridas S."/>
            <person name="Lipzen A."/>
            <person name="Grimwood J."/>
            <person name="Schmutz J."/>
            <person name="Clum A."/>
            <person name="Reid I.D."/>
            <person name="Moisan M.C."/>
            <person name="Butler G."/>
            <person name="Nguyen T.T.M."/>
            <person name="Dewar K."/>
            <person name="Conant G."/>
            <person name="Drula E."/>
            <person name="Henrissat B."/>
            <person name="Hansel C."/>
            <person name="Singer S."/>
            <person name="Hutchinson M.I."/>
            <person name="de Vries R.P."/>
            <person name="Natvig D.O."/>
            <person name="Powell A.J."/>
            <person name="Tsang A."/>
            <person name="Grigoriev I.V."/>
        </authorList>
    </citation>
    <scope>NUCLEOTIDE SEQUENCE [LARGE SCALE GENOMIC DNA]</scope>
    <source>
        <strain evidence="4 5">CBS 494.80</strain>
    </source>
</reference>
<feature type="compositionally biased region" description="Polar residues" evidence="1">
    <location>
        <begin position="189"/>
        <end position="200"/>
    </location>
</feature>
<keyword evidence="2" id="KW-0812">Transmembrane</keyword>
<keyword evidence="2" id="KW-1133">Transmembrane helix</keyword>
<keyword evidence="2" id="KW-0472">Membrane</keyword>
<feature type="compositionally biased region" description="Low complexity" evidence="1">
    <location>
        <begin position="164"/>
        <end position="188"/>
    </location>
</feature>
<evidence type="ECO:0000256" key="3">
    <source>
        <dbReference type="SAM" id="SignalP"/>
    </source>
</evidence>
<evidence type="ECO:0000313" key="4">
    <source>
        <dbReference type="EMBL" id="KAL2063775.1"/>
    </source>
</evidence>
<sequence>MMYLASKTLLCLVQLVITVFGQSSKRVFVNPPPATNPARVAGSFIVGSSLRIAWSTKGTSLNLFMHQLLPNGTASGLQYLPNSIGLQSTTEYLWKIDLSGTGGNPNFDLDESPTFYFAIVEAGETTISTFSQVVNFTTNVFIPSNTARTTLSSPKISPTGGVGSTNSSATSTTKSVSSVSSIPTSGLSLQPSKSNEGLSSTTKTGIGIGIGVGVLALIAGFGFGYWFFGRKKAAPLETLSEQTFIKSPPAINSDVQQIPGAVPLDPKQYERAELQ</sequence>
<proteinExistence type="predicted"/>
<feature type="signal peptide" evidence="3">
    <location>
        <begin position="1"/>
        <end position="21"/>
    </location>
</feature>
<keyword evidence="3" id="KW-0732">Signal</keyword>
<evidence type="ECO:0008006" key="6">
    <source>
        <dbReference type="Google" id="ProtNLM"/>
    </source>
</evidence>
<accession>A0ABR4C237</accession>